<dbReference type="HOGENOM" id="CLU_1337302_0_0_1"/>
<dbReference type="AlphaFoldDB" id="J4VVN9"/>
<proteinExistence type="predicted"/>
<evidence type="ECO:0000313" key="1">
    <source>
        <dbReference type="EMBL" id="EJP62525.1"/>
    </source>
</evidence>
<keyword evidence="2" id="KW-1185">Reference proteome</keyword>
<dbReference type="EMBL" id="JH725185">
    <property type="protein sequence ID" value="EJP62525.1"/>
    <property type="molecule type" value="Genomic_DNA"/>
</dbReference>
<name>J4VVN9_BEAB2</name>
<accession>J4VVN9</accession>
<dbReference type="OrthoDB" id="4864174at2759"/>
<reference evidence="1 2" key="1">
    <citation type="journal article" date="2012" name="Sci. Rep.">
        <title>Genomic perspectives on the evolution of fungal entomopathogenicity in Beauveria bassiana.</title>
        <authorList>
            <person name="Xiao G."/>
            <person name="Ying S.H."/>
            <person name="Zheng P."/>
            <person name="Wang Z.L."/>
            <person name="Zhang S."/>
            <person name="Xie X.Q."/>
            <person name="Shang Y."/>
            <person name="St Leger R.J."/>
            <person name="Zhao G.P."/>
            <person name="Wang C."/>
            <person name="Feng M.G."/>
        </authorList>
    </citation>
    <scope>NUCLEOTIDE SEQUENCE [LARGE SCALE GENOMIC DNA]</scope>
    <source>
        <strain evidence="1 2">ARSEF 2860</strain>
    </source>
</reference>
<sequence>MPAIRSKKLRDEKRFNICQPNNPSIPFFPDKKEYKQQLLPPPDSAPHRNWPWLVEPGLLSIEIYEAIITQTLGRCSPLQKYICQTGVVQLGYAPRPGVIYGSRDHRVREDRDICFTMISIKEQVQIIRWMTRYGAFIYGNPKIATPYGYLILAGINDGSTRQNICNDLGFGISDSEYPRSILPPGVLALAAMDYYAWALLSEDGVPREGRATDDCGVQRIEWPTRYST</sequence>
<dbReference type="RefSeq" id="XP_008601928.1">
    <property type="nucleotide sequence ID" value="XM_008603706.1"/>
</dbReference>
<dbReference type="GeneID" id="19891621"/>
<organism evidence="1 2">
    <name type="scientific">Beauveria bassiana (strain ARSEF 2860)</name>
    <name type="common">White muscardine disease fungus</name>
    <name type="synonym">Tritirachium shiotae</name>
    <dbReference type="NCBI Taxonomy" id="655819"/>
    <lineage>
        <taxon>Eukaryota</taxon>
        <taxon>Fungi</taxon>
        <taxon>Dikarya</taxon>
        <taxon>Ascomycota</taxon>
        <taxon>Pezizomycotina</taxon>
        <taxon>Sordariomycetes</taxon>
        <taxon>Hypocreomycetidae</taxon>
        <taxon>Hypocreales</taxon>
        <taxon>Cordycipitaceae</taxon>
        <taxon>Beauveria</taxon>
    </lineage>
</organism>
<protein>
    <submittedName>
        <fullName evidence="1">Uncharacterized protein</fullName>
    </submittedName>
</protein>
<gene>
    <name evidence="1" type="ORF">BBA_08609</name>
</gene>
<evidence type="ECO:0000313" key="2">
    <source>
        <dbReference type="Proteomes" id="UP000002762"/>
    </source>
</evidence>
<dbReference type="InParanoid" id="J4VVN9"/>
<dbReference type="Proteomes" id="UP000002762">
    <property type="component" value="Unassembled WGS sequence"/>
</dbReference>